<dbReference type="SUPFAM" id="SSF51735">
    <property type="entry name" value="NAD(P)-binding Rossmann-fold domains"/>
    <property type="match status" value="1"/>
</dbReference>
<comment type="caution">
    <text evidence="2">The sequence shown here is derived from an EMBL/GenBank/DDBJ whole genome shotgun (WGS) entry which is preliminary data.</text>
</comment>
<dbReference type="InterPro" id="IPR036291">
    <property type="entry name" value="NAD(P)-bd_dom_sf"/>
</dbReference>
<reference evidence="2 3" key="1">
    <citation type="submission" date="2016-07" db="EMBL/GenBank/DDBJ databases">
        <title>Pervasive Adenine N6-methylation of Active Genes in Fungi.</title>
        <authorList>
            <consortium name="DOE Joint Genome Institute"/>
            <person name="Mondo S.J."/>
            <person name="Dannebaum R.O."/>
            <person name="Kuo R.C."/>
            <person name="Labutti K."/>
            <person name="Haridas S."/>
            <person name="Kuo A."/>
            <person name="Salamov A."/>
            <person name="Ahrendt S.R."/>
            <person name="Lipzen A."/>
            <person name="Sullivan W."/>
            <person name="Andreopoulos W.B."/>
            <person name="Clum A."/>
            <person name="Lindquist E."/>
            <person name="Daum C."/>
            <person name="Ramamoorthy G.K."/>
            <person name="Gryganskyi A."/>
            <person name="Culley D."/>
            <person name="Magnuson J.K."/>
            <person name="James T.Y."/>
            <person name="O'Malley M.A."/>
            <person name="Stajich J.E."/>
            <person name="Spatafora J.W."/>
            <person name="Visel A."/>
            <person name="Grigoriev I.V."/>
        </authorList>
    </citation>
    <scope>NUCLEOTIDE SEQUENCE [LARGE SCALE GENOMIC DNA]</scope>
    <source>
        <strain evidence="2 3">68-887.2</strain>
    </source>
</reference>
<dbReference type="OrthoDB" id="9975943at2759"/>
<feature type="region of interest" description="Disordered" evidence="1">
    <location>
        <begin position="227"/>
        <end position="247"/>
    </location>
</feature>
<dbReference type="Proteomes" id="UP000193986">
    <property type="component" value="Unassembled WGS sequence"/>
</dbReference>
<evidence type="ECO:0000313" key="2">
    <source>
        <dbReference type="EMBL" id="ORY34793.1"/>
    </source>
</evidence>
<name>A0A1Y2BJ44_9TREE</name>
<organism evidence="2 3">
    <name type="scientific">Naematelia encephala</name>
    <dbReference type="NCBI Taxonomy" id="71784"/>
    <lineage>
        <taxon>Eukaryota</taxon>
        <taxon>Fungi</taxon>
        <taxon>Dikarya</taxon>
        <taxon>Basidiomycota</taxon>
        <taxon>Agaricomycotina</taxon>
        <taxon>Tremellomycetes</taxon>
        <taxon>Tremellales</taxon>
        <taxon>Naemateliaceae</taxon>
        <taxon>Naematelia</taxon>
    </lineage>
</organism>
<evidence type="ECO:0000313" key="3">
    <source>
        <dbReference type="Proteomes" id="UP000193986"/>
    </source>
</evidence>
<dbReference type="Gene3D" id="3.40.50.720">
    <property type="entry name" value="NAD(P)-binding Rossmann-like Domain"/>
    <property type="match status" value="1"/>
</dbReference>
<evidence type="ECO:0000256" key="1">
    <source>
        <dbReference type="SAM" id="MobiDB-lite"/>
    </source>
</evidence>
<dbReference type="PANTHER" id="PTHR14097:SF8">
    <property type="entry name" value="NAD(P)-BINDING DOMAIN-CONTAINING PROTEIN"/>
    <property type="match status" value="1"/>
</dbReference>
<keyword evidence="3" id="KW-1185">Reference proteome</keyword>
<sequence>MVKLILTGATGNAGSAVLAAAVASPSISHITVLSRRPPRLTCPKVTFVLLPSQSFEVLPDDVLSQVADHRACVWALSAPYRSCPDDEYVKPCSSFVCFRVNHDYTMAAARAFSKLGTTNDPLRFIYLSGMSADQTGQGRLLNVRVKGMTERDLKAIGDNEPGFKLISIRLGIIEPTPEHATTMSWTRRWSLQASARAFKLWSSSMTIPASELGNACIALAEGKGEDKVHPDRWMSNSDVREVATQAE</sequence>
<accession>A0A1Y2BJ44</accession>
<dbReference type="InParanoid" id="A0A1Y2BJ44"/>
<dbReference type="EMBL" id="MCFC01000002">
    <property type="protein sequence ID" value="ORY34793.1"/>
    <property type="molecule type" value="Genomic_DNA"/>
</dbReference>
<dbReference type="PANTHER" id="PTHR14097">
    <property type="entry name" value="OXIDOREDUCTASE HTATIP2"/>
    <property type="match status" value="1"/>
</dbReference>
<gene>
    <name evidence="2" type="ORF">BCR39DRAFT_131044</name>
</gene>
<protein>
    <recommendedName>
        <fullName evidence="4">NAD(P)-binding domain-containing protein</fullName>
    </recommendedName>
</protein>
<dbReference type="AlphaFoldDB" id="A0A1Y2BJ44"/>
<proteinExistence type="predicted"/>
<evidence type="ECO:0008006" key="4">
    <source>
        <dbReference type="Google" id="ProtNLM"/>
    </source>
</evidence>